<dbReference type="SFLD" id="SFLDS00019">
    <property type="entry name" value="Glutathione_Transferase_(cytos"/>
    <property type="match status" value="1"/>
</dbReference>
<dbReference type="SUPFAM" id="SSF52833">
    <property type="entry name" value="Thioredoxin-like"/>
    <property type="match status" value="1"/>
</dbReference>
<dbReference type="EMBL" id="JAYGJQ010000002">
    <property type="protein sequence ID" value="MEA9358021.1"/>
    <property type="molecule type" value="Genomic_DNA"/>
</dbReference>
<reference evidence="2 3" key="1">
    <citation type="submission" date="2023-11" db="EMBL/GenBank/DDBJ databases">
        <title>A Novel Polar Bacteriovorax (B. antarcticus) Isolated from the Biocrust in Antarctica.</title>
        <authorList>
            <person name="Mun W."/>
            <person name="Choi S.Y."/>
            <person name="Mitchell R.J."/>
        </authorList>
    </citation>
    <scope>NUCLEOTIDE SEQUENCE [LARGE SCALE GENOMIC DNA]</scope>
    <source>
        <strain evidence="2 3">PP10</strain>
    </source>
</reference>
<dbReference type="InterPro" id="IPR040079">
    <property type="entry name" value="Glutathione_S-Trfase"/>
</dbReference>
<comment type="caution">
    <text evidence="2">The sequence shown here is derived from an EMBL/GenBank/DDBJ whole genome shotgun (WGS) entry which is preliminary data.</text>
</comment>
<dbReference type="InterPro" id="IPR036249">
    <property type="entry name" value="Thioredoxin-like_sf"/>
</dbReference>
<gene>
    <name evidence="2" type="ORF">SHI21_17445</name>
</gene>
<dbReference type="RefSeq" id="WP_323578252.1">
    <property type="nucleotide sequence ID" value="NZ_JAYGJQ010000002.1"/>
</dbReference>
<dbReference type="PANTHER" id="PTHR44051">
    <property type="entry name" value="GLUTATHIONE S-TRANSFERASE-RELATED"/>
    <property type="match status" value="1"/>
</dbReference>
<dbReference type="InterPro" id="IPR004045">
    <property type="entry name" value="Glutathione_S-Trfase_N"/>
</dbReference>
<organism evidence="2 3">
    <name type="scientific">Bacteriovorax antarcticus</name>
    <dbReference type="NCBI Taxonomy" id="3088717"/>
    <lineage>
        <taxon>Bacteria</taxon>
        <taxon>Pseudomonadati</taxon>
        <taxon>Bdellovibrionota</taxon>
        <taxon>Bacteriovoracia</taxon>
        <taxon>Bacteriovoracales</taxon>
        <taxon>Bacteriovoracaceae</taxon>
        <taxon>Bacteriovorax</taxon>
    </lineage>
</organism>
<dbReference type="Proteomes" id="UP001302274">
    <property type="component" value="Unassembled WGS sequence"/>
</dbReference>
<dbReference type="SFLD" id="SFLDG00358">
    <property type="entry name" value="Main_(cytGST)"/>
    <property type="match status" value="1"/>
</dbReference>
<dbReference type="Pfam" id="PF13409">
    <property type="entry name" value="GST_N_2"/>
    <property type="match status" value="1"/>
</dbReference>
<dbReference type="SUPFAM" id="SSF47616">
    <property type="entry name" value="GST C-terminal domain-like"/>
    <property type="match status" value="1"/>
</dbReference>
<dbReference type="SFLD" id="SFLDG01150">
    <property type="entry name" value="Main.1:_Beta-like"/>
    <property type="match status" value="1"/>
</dbReference>
<evidence type="ECO:0000259" key="1">
    <source>
        <dbReference type="PROSITE" id="PS50404"/>
    </source>
</evidence>
<accession>A0ABU5VYE6</accession>
<sequence length="203" mass="23142">MTKPIDLYAMGWQDRSDRVRWLLEEMGVPYTNHWLKKSAGEMNTPEYRKLNPMGRVPTIVDGDIILSESAAVCMYLADRYSYGTLAPKMEDVSLRAEYTKWMVFSVGTLECVIARMFTHVNTPEETAVTHKFVKEQSELFKLVLNPILEKQDYILQSGFSAADIMLAAVIPGAQDYLVTNNPPIQKYMDRMMARTAAIKAKVF</sequence>
<keyword evidence="3" id="KW-1185">Reference proteome</keyword>
<dbReference type="InterPro" id="IPR036282">
    <property type="entry name" value="Glutathione-S-Trfase_C_sf"/>
</dbReference>
<evidence type="ECO:0000313" key="2">
    <source>
        <dbReference type="EMBL" id="MEA9358021.1"/>
    </source>
</evidence>
<proteinExistence type="predicted"/>
<protein>
    <submittedName>
        <fullName evidence="2">Glutathione S-transferase family protein</fullName>
    </submittedName>
</protein>
<feature type="domain" description="GST N-terminal" evidence="1">
    <location>
        <begin position="3"/>
        <end position="84"/>
    </location>
</feature>
<name>A0ABU5VYE6_9BACT</name>
<evidence type="ECO:0000313" key="3">
    <source>
        <dbReference type="Proteomes" id="UP001302274"/>
    </source>
</evidence>
<dbReference type="PROSITE" id="PS50404">
    <property type="entry name" value="GST_NTER"/>
    <property type="match status" value="1"/>
</dbReference>
<dbReference type="CDD" id="cd03046">
    <property type="entry name" value="GST_N_GTT1_like"/>
    <property type="match status" value="1"/>
</dbReference>
<dbReference type="PANTHER" id="PTHR44051:SF8">
    <property type="entry name" value="GLUTATHIONE S-TRANSFERASE GSTA"/>
    <property type="match status" value="1"/>
</dbReference>
<dbReference type="Gene3D" id="1.20.1050.130">
    <property type="match status" value="1"/>
</dbReference>